<sequence length="90" mass="10664">MRRRILTALVEANPRKEDEFSPEDFATTDERLDKFLVKLQHTHLPKLAESGFIEWDQETETITRGPRHDEIAPLIELMMAHEDELFEDWS</sequence>
<evidence type="ECO:0000259" key="1">
    <source>
        <dbReference type="Pfam" id="PF24035"/>
    </source>
</evidence>
<dbReference type="AlphaFoldDB" id="A0AAP2Z9M6"/>
<dbReference type="InterPro" id="IPR055768">
    <property type="entry name" value="DUF7344"/>
</dbReference>
<evidence type="ECO:0000313" key="3">
    <source>
        <dbReference type="Proteomes" id="UP001321047"/>
    </source>
</evidence>
<accession>A0AAP2Z9M6</accession>
<organism evidence="2 3">
    <name type="scientific">Natronosalvus hydrolyticus</name>
    <dbReference type="NCBI Taxonomy" id="2979988"/>
    <lineage>
        <taxon>Archaea</taxon>
        <taxon>Methanobacteriati</taxon>
        <taxon>Methanobacteriota</taxon>
        <taxon>Stenosarchaea group</taxon>
        <taxon>Halobacteria</taxon>
        <taxon>Halobacteriales</taxon>
        <taxon>Natrialbaceae</taxon>
        <taxon>Natronosalvus</taxon>
    </lineage>
</organism>
<comment type="caution">
    <text evidence="2">The sequence shown here is derived from an EMBL/GenBank/DDBJ whole genome shotgun (WGS) entry which is preliminary data.</text>
</comment>
<keyword evidence="3" id="KW-1185">Reference proteome</keyword>
<dbReference type="EMBL" id="JAOPJZ010000015">
    <property type="protein sequence ID" value="MCU4753254.1"/>
    <property type="molecule type" value="Genomic_DNA"/>
</dbReference>
<gene>
    <name evidence="2" type="ORF">OB919_14925</name>
</gene>
<dbReference type="RefSeq" id="WP_342809577.1">
    <property type="nucleotide sequence ID" value="NZ_JAOPJZ010000015.1"/>
</dbReference>
<dbReference type="Pfam" id="PF24035">
    <property type="entry name" value="DUF7344"/>
    <property type="match status" value="1"/>
</dbReference>
<feature type="domain" description="DUF7344" evidence="1">
    <location>
        <begin position="27"/>
        <end position="63"/>
    </location>
</feature>
<name>A0AAP2Z9M6_9EURY</name>
<evidence type="ECO:0000313" key="2">
    <source>
        <dbReference type="EMBL" id="MCU4753254.1"/>
    </source>
</evidence>
<dbReference type="Proteomes" id="UP001321047">
    <property type="component" value="Unassembled WGS sequence"/>
</dbReference>
<reference evidence="2 3" key="1">
    <citation type="submission" date="2022-09" db="EMBL/GenBank/DDBJ databases">
        <title>Enrichment on poylsaccharides allowed isolation of novel metabolic and taxonomic groups of Haloarchaea.</title>
        <authorList>
            <person name="Sorokin D.Y."/>
            <person name="Elcheninov A.G."/>
            <person name="Khizhniak T.V."/>
            <person name="Kolganova T.V."/>
            <person name="Kublanov I.V."/>
        </authorList>
    </citation>
    <scope>NUCLEOTIDE SEQUENCE [LARGE SCALE GENOMIC DNA]</scope>
    <source>
        <strain evidence="2 3">AArc-curdl1</strain>
    </source>
</reference>
<protein>
    <submittedName>
        <fullName evidence="2">ArsR family transcriptional regulator</fullName>
    </submittedName>
</protein>
<proteinExistence type="predicted"/>